<dbReference type="InterPro" id="IPR001810">
    <property type="entry name" value="F-box_dom"/>
</dbReference>
<comment type="caution">
    <text evidence="3">The sequence shown here is derived from an EMBL/GenBank/DDBJ whole genome shotgun (WGS) entry which is preliminary data.</text>
</comment>
<dbReference type="AlphaFoldDB" id="A0ABC8JQU3"/>
<evidence type="ECO:0000313" key="3">
    <source>
        <dbReference type="EMBL" id="CAH8335750.1"/>
    </source>
</evidence>
<dbReference type="CDD" id="cd22152">
    <property type="entry name" value="F-box_AtAFR-like"/>
    <property type="match status" value="1"/>
</dbReference>
<dbReference type="PANTHER" id="PTHR24414">
    <property type="entry name" value="F-BOX/KELCH-REPEAT PROTEIN SKIP4"/>
    <property type="match status" value="1"/>
</dbReference>
<dbReference type="Gene3D" id="2.120.10.80">
    <property type="entry name" value="Kelch-type beta propeller"/>
    <property type="match status" value="1"/>
</dbReference>
<dbReference type="SMART" id="SM00612">
    <property type="entry name" value="Kelch"/>
    <property type="match status" value="2"/>
</dbReference>
<dbReference type="EMBL" id="CAKOAT010128487">
    <property type="protein sequence ID" value="CAH8335750.1"/>
    <property type="molecule type" value="Genomic_DNA"/>
</dbReference>
<feature type="domain" description="FKB95-like N-terminal Kelch" evidence="2">
    <location>
        <begin position="73"/>
        <end position="326"/>
    </location>
</feature>
<dbReference type="InterPro" id="IPR006652">
    <property type="entry name" value="Kelch_1"/>
</dbReference>
<evidence type="ECO:0008006" key="5">
    <source>
        <dbReference type="Google" id="ProtNLM"/>
    </source>
</evidence>
<evidence type="ECO:0000313" key="4">
    <source>
        <dbReference type="Proteomes" id="UP001642260"/>
    </source>
</evidence>
<keyword evidence="4" id="KW-1185">Reference proteome</keyword>
<protein>
    <recommendedName>
        <fullName evidence="5">F-box domain-containing protein</fullName>
    </recommendedName>
</protein>
<dbReference type="InterPro" id="IPR050354">
    <property type="entry name" value="F-box/kelch-repeat_ARATH"/>
</dbReference>
<accession>A0ABC8JQU3</accession>
<proteinExistence type="predicted"/>
<dbReference type="InterPro" id="IPR036047">
    <property type="entry name" value="F-box-like_dom_sf"/>
</dbReference>
<dbReference type="InterPro" id="IPR057499">
    <property type="entry name" value="Kelch_FKB95"/>
</dbReference>
<feature type="domain" description="F-box" evidence="1">
    <location>
        <begin position="6"/>
        <end position="47"/>
    </location>
</feature>
<dbReference type="Pfam" id="PF00646">
    <property type="entry name" value="F-box"/>
    <property type="match status" value="1"/>
</dbReference>
<evidence type="ECO:0000259" key="1">
    <source>
        <dbReference type="Pfam" id="PF00646"/>
    </source>
</evidence>
<sequence>MSPSTFSSLPNDIAWQVLARVPKRLYPLLACVSKNFSLLVRSPEIHKTRSLLRKDSLYICFMDITNRPQTPNWFTLRRTENNPSENDEFVSIDLLFPDHDESNASLIAHGPEIFFICGLHVYSSTLWIFDSRSGEFRQGPSMNVARLYKSVGLVGSKIYVVGGNMDGDLQAESFDLKTQTWEPAPSLEEEMNWLSAATVSLDRKVCALMLVGAYTVCYDTRDGSCTEFKLMIDEWWKTGACVVDNVLYVYYGRFGLMWYDTEMTVWRVVIGLEHLKKVRSVGLAEYYGKLAVLWKEHSGGATKEIWCRMIGLCRCKDGISGNAESSPQLLGSVPRHFRMHRVLSVSD</sequence>
<dbReference type="Proteomes" id="UP001642260">
    <property type="component" value="Unassembled WGS sequence"/>
</dbReference>
<dbReference type="Pfam" id="PF25210">
    <property type="entry name" value="Kelch_FKB95"/>
    <property type="match status" value="1"/>
</dbReference>
<evidence type="ECO:0000259" key="2">
    <source>
        <dbReference type="Pfam" id="PF25210"/>
    </source>
</evidence>
<dbReference type="SUPFAM" id="SSF81383">
    <property type="entry name" value="F-box domain"/>
    <property type="match status" value="1"/>
</dbReference>
<name>A0ABC8JQU3_ERUVS</name>
<organism evidence="3 4">
    <name type="scientific">Eruca vesicaria subsp. sativa</name>
    <name type="common">Garden rocket</name>
    <name type="synonym">Eruca sativa</name>
    <dbReference type="NCBI Taxonomy" id="29727"/>
    <lineage>
        <taxon>Eukaryota</taxon>
        <taxon>Viridiplantae</taxon>
        <taxon>Streptophyta</taxon>
        <taxon>Embryophyta</taxon>
        <taxon>Tracheophyta</taxon>
        <taxon>Spermatophyta</taxon>
        <taxon>Magnoliopsida</taxon>
        <taxon>eudicotyledons</taxon>
        <taxon>Gunneridae</taxon>
        <taxon>Pentapetalae</taxon>
        <taxon>rosids</taxon>
        <taxon>malvids</taxon>
        <taxon>Brassicales</taxon>
        <taxon>Brassicaceae</taxon>
        <taxon>Brassiceae</taxon>
        <taxon>Eruca</taxon>
    </lineage>
</organism>
<dbReference type="SUPFAM" id="SSF117281">
    <property type="entry name" value="Kelch motif"/>
    <property type="match status" value="1"/>
</dbReference>
<reference evidence="3 4" key="1">
    <citation type="submission" date="2022-03" db="EMBL/GenBank/DDBJ databases">
        <authorList>
            <person name="Macdonald S."/>
            <person name="Ahmed S."/>
            <person name="Newling K."/>
        </authorList>
    </citation>
    <scope>NUCLEOTIDE SEQUENCE [LARGE SCALE GENOMIC DNA]</scope>
</reference>
<dbReference type="InterPro" id="IPR015915">
    <property type="entry name" value="Kelch-typ_b-propeller"/>
</dbReference>
<dbReference type="PANTHER" id="PTHR24414:SF75">
    <property type="entry name" value="F-BOX DOMAIN-CONTAINING PROTEIN"/>
    <property type="match status" value="1"/>
</dbReference>
<gene>
    <name evidence="3" type="ORF">ERUC_LOCUS13629</name>
</gene>